<name>A0A7S3D3U3_9EUKA</name>
<keyword evidence="1" id="KW-0175">Coiled coil</keyword>
<sequence>MSSPEAGVGITGVRVTTPYGLDKDIAFVEGGGQGDKESDEEHVKAMRFFFPPPASPWLRQASNTSTGAGGRKGNEADLKPFMRHYDVLVKIQPSTVKKGNQKSSKASETQYGGGNVLPALTPGRTSSTAPQDDQPKLPQNQLDTHFPHTRWKRLSVSPEEYDVKTMYFVEKTFVVDRVASAMGLYKRDPKGKIDFDDLQEWLREVRPPTKLDALPLFYLLQNVLGAIVDGKVKHDHHEDLKRQSVSILEAKRVQKEASQSAGNVDLTKASETIDGLLKKIAHLEGVVSSQEDTIATKDVALKEAKKSAVETEEKVKWLQEELDSTQKQLQSMKNVAAAFKKTSNMYKEEIEAHKGRIQNAANGTHELQKLLEAERGLSKNVEGERASLEFRRNRHFCSAIAALLSHPIFSAIIYMSEDATFAGTEEKKIMRRQSSLTSGSIHDVKKAKFVESMLESAFAGDIGTFPSSEEMLNILIPHKMEESKEVNVEELESLGEEMDLIRGSLSLANDLIYLALRTIAAFTTSRALYVGEYTRPDGPEADFIGQATLDLDVVPLQDPGKVHMQDFDLDLVNQVGEYRGKVKVSIGRQRSGDDMQLLNVHIADARDLPAMDLVRLKRKVGDDIGACDPEVHVTVGGLTLKTDVKHDARVAVFDEMFEFELPQAPDKILGGKLITIRCFDNDEDDGELISSGAISYTNAYPQSQSFLLKVSHGQDDASVVKKILEDRQPVFVEDVSSSEMRYFREDFRVAAENGKKPQGQYYGCPIILRDPFDGTTFVHSKYGALPPPMEKVEGSFFGVLGVDTIMMDDDGTFPSSLDEKDRQFIEFVANLLGIGLGIFDRAKLAAAEVSLRDLEGLSEEDRSIRKAAKNVFYLEGLKKRADDAMEMLARELVSELKSYRLLPSVIQSTLSVCLQMLGESEKTCSEWTEMRKLIISSDTSRKTMFKRMRAYNALDSAEWTQEEKYTKLQAAFDAISEEEVLKFSSAFVQLYNWAKVNLELCTTVRDAGLSPELLFTMFGIKA</sequence>
<dbReference type="AlphaFoldDB" id="A0A7S3D3U3"/>
<dbReference type="InterPro" id="IPR000008">
    <property type="entry name" value="C2_dom"/>
</dbReference>
<feature type="domain" description="C2" evidence="3">
    <location>
        <begin position="578"/>
        <end position="710"/>
    </location>
</feature>
<feature type="region of interest" description="Disordered" evidence="2">
    <location>
        <begin position="92"/>
        <end position="143"/>
    </location>
</feature>
<protein>
    <recommendedName>
        <fullName evidence="3">C2 domain-containing protein</fullName>
    </recommendedName>
</protein>
<evidence type="ECO:0000256" key="1">
    <source>
        <dbReference type="SAM" id="Coils"/>
    </source>
</evidence>
<dbReference type="EMBL" id="HBIB01012131">
    <property type="protein sequence ID" value="CAE0245730.1"/>
    <property type="molecule type" value="Transcribed_RNA"/>
</dbReference>
<evidence type="ECO:0000313" key="4">
    <source>
        <dbReference type="EMBL" id="CAE0245730.1"/>
    </source>
</evidence>
<feature type="region of interest" description="Disordered" evidence="2">
    <location>
        <begin position="50"/>
        <end position="77"/>
    </location>
</feature>
<reference evidence="4" key="1">
    <citation type="submission" date="2021-01" db="EMBL/GenBank/DDBJ databases">
        <authorList>
            <person name="Corre E."/>
            <person name="Pelletier E."/>
            <person name="Niang G."/>
            <person name="Scheremetjew M."/>
            <person name="Finn R."/>
            <person name="Kale V."/>
            <person name="Holt S."/>
            <person name="Cochrane G."/>
            <person name="Meng A."/>
            <person name="Brown T."/>
            <person name="Cohen L."/>
        </authorList>
    </citation>
    <scope>NUCLEOTIDE SEQUENCE</scope>
    <source>
        <strain evidence="4">NIES-2562</strain>
    </source>
</reference>
<dbReference type="Pfam" id="PF00168">
    <property type="entry name" value="C2"/>
    <property type="match status" value="1"/>
</dbReference>
<gene>
    <name evidence="4" type="ORF">PBIL07802_LOCUS7912</name>
</gene>
<feature type="compositionally biased region" description="Polar residues" evidence="2">
    <location>
        <begin position="123"/>
        <end position="143"/>
    </location>
</feature>
<organism evidence="4">
    <name type="scientific">Palpitomonas bilix</name>
    <dbReference type="NCBI Taxonomy" id="652834"/>
    <lineage>
        <taxon>Eukaryota</taxon>
        <taxon>Eukaryota incertae sedis</taxon>
    </lineage>
</organism>
<proteinExistence type="predicted"/>
<feature type="coiled-coil region" evidence="1">
    <location>
        <begin position="301"/>
        <end position="335"/>
    </location>
</feature>
<evidence type="ECO:0000259" key="3">
    <source>
        <dbReference type="PROSITE" id="PS50004"/>
    </source>
</evidence>
<dbReference type="PROSITE" id="PS50004">
    <property type="entry name" value="C2"/>
    <property type="match status" value="1"/>
</dbReference>
<dbReference type="SMART" id="SM00239">
    <property type="entry name" value="C2"/>
    <property type="match status" value="1"/>
</dbReference>
<evidence type="ECO:0000256" key="2">
    <source>
        <dbReference type="SAM" id="MobiDB-lite"/>
    </source>
</evidence>
<dbReference type="CDD" id="cd00030">
    <property type="entry name" value="C2"/>
    <property type="match status" value="1"/>
</dbReference>
<dbReference type="InterPro" id="IPR035892">
    <property type="entry name" value="C2_domain_sf"/>
</dbReference>
<dbReference type="Gene3D" id="2.60.40.150">
    <property type="entry name" value="C2 domain"/>
    <property type="match status" value="1"/>
</dbReference>
<feature type="compositionally biased region" description="Polar residues" evidence="2">
    <location>
        <begin position="92"/>
        <end position="110"/>
    </location>
</feature>
<dbReference type="SUPFAM" id="SSF49562">
    <property type="entry name" value="C2 domain (Calcium/lipid-binding domain, CaLB)"/>
    <property type="match status" value="1"/>
</dbReference>
<accession>A0A7S3D3U3</accession>
<dbReference type="Gene3D" id="1.20.920.20">
    <property type="match status" value="1"/>
</dbReference>